<feature type="transmembrane region" description="Helical" evidence="7">
    <location>
        <begin position="138"/>
        <end position="158"/>
    </location>
</feature>
<keyword evidence="3" id="KW-1003">Cell membrane</keyword>
<keyword evidence="5 7" id="KW-1133">Transmembrane helix</keyword>
<evidence type="ECO:0000313" key="10">
    <source>
        <dbReference type="Proteomes" id="UP001500840"/>
    </source>
</evidence>
<reference evidence="10" key="1">
    <citation type="journal article" date="2019" name="Int. J. Syst. Evol. Microbiol.">
        <title>The Global Catalogue of Microorganisms (GCM) 10K type strain sequencing project: providing services to taxonomists for standard genome sequencing and annotation.</title>
        <authorList>
            <consortium name="The Broad Institute Genomics Platform"/>
            <consortium name="The Broad Institute Genome Sequencing Center for Infectious Disease"/>
            <person name="Wu L."/>
            <person name="Ma J."/>
        </authorList>
    </citation>
    <scope>NUCLEOTIDE SEQUENCE [LARGE SCALE GENOMIC DNA]</scope>
    <source>
        <strain evidence="10">JCM 17759</strain>
    </source>
</reference>
<feature type="transmembrane region" description="Helical" evidence="7">
    <location>
        <begin position="73"/>
        <end position="92"/>
    </location>
</feature>
<dbReference type="PANTHER" id="PTHR33778">
    <property type="entry name" value="PROTEIN MGTC"/>
    <property type="match status" value="1"/>
</dbReference>
<keyword evidence="4 7" id="KW-0812">Transmembrane</keyword>
<feature type="transmembrane region" description="Helical" evidence="7">
    <location>
        <begin position="164"/>
        <end position="182"/>
    </location>
</feature>
<accession>A0ABP8MY41</accession>
<organism evidence="9 10">
    <name type="scientific">Novipirellula rosea</name>
    <dbReference type="NCBI Taxonomy" id="1031540"/>
    <lineage>
        <taxon>Bacteria</taxon>
        <taxon>Pseudomonadati</taxon>
        <taxon>Planctomycetota</taxon>
        <taxon>Planctomycetia</taxon>
        <taxon>Pirellulales</taxon>
        <taxon>Pirellulaceae</taxon>
        <taxon>Novipirellula</taxon>
    </lineage>
</organism>
<evidence type="ECO:0000256" key="4">
    <source>
        <dbReference type="ARBA" id="ARBA00022692"/>
    </source>
</evidence>
<keyword evidence="6 7" id="KW-0472">Membrane</keyword>
<proteinExistence type="inferred from homology"/>
<name>A0ABP8MY41_9BACT</name>
<feature type="transmembrane region" description="Helical" evidence="7">
    <location>
        <begin position="112"/>
        <end position="131"/>
    </location>
</feature>
<evidence type="ECO:0000256" key="5">
    <source>
        <dbReference type="ARBA" id="ARBA00022989"/>
    </source>
</evidence>
<evidence type="ECO:0000256" key="1">
    <source>
        <dbReference type="ARBA" id="ARBA00004651"/>
    </source>
</evidence>
<dbReference type="EMBL" id="BAABGA010000043">
    <property type="protein sequence ID" value="GAA4458000.1"/>
    <property type="molecule type" value="Genomic_DNA"/>
</dbReference>
<comment type="similarity">
    <text evidence="2">Belongs to the MgtC/SapB family.</text>
</comment>
<evidence type="ECO:0000256" key="7">
    <source>
        <dbReference type="SAM" id="Phobius"/>
    </source>
</evidence>
<protein>
    <recommendedName>
        <fullName evidence="8">MgtC/SapB/SrpB/YhiD N-terminal domain-containing protein</fullName>
    </recommendedName>
</protein>
<evidence type="ECO:0000256" key="2">
    <source>
        <dbReference type="ARBA" id="ARBA00009298"/>
    </source>
</evidence>
<comment type="caution">
    <text evidence="9">The sequence shown here is derived from an EMBL/GenBank/DDBJ whole genome shotgun (WGS) entry which is preliminary data.</text>
</comment>
<evidence type="ECO:0000313" key="9">
    <source>
        <dbReference type="EMBL" id="GAA4458000.1"/>
    </source>
</evidence>
<evidence type="ECO:0000256" key="6">
    <source>
        <dbReference type="ARBA" id="ARBA00023136"/>
    </source>
</evidence>
<feature type="domain" description="MgtC/SapB/SrpB/YhiD N-terminal" evidence="8">
    <location>
        <begin position="53"/>
        <end position="184"/>
    </location>
</feature>
<evidence type="ECO:0000259" key="8">
    <source>
        <dbReference type="Pfam" id="PF02308"/>
    </source>
</evidence>
<dbReference type="InterPro" id="IPR003416">
    <property type="entry name" value="MgtC/SapB/SrpB/YhiD_fam"/>
</dbReference>
<dbReference type="PANTHER" id="PTHR33778:SF1">
    <property type="entry name" value="MAGNESIUM TRANSPORTER YHID-RELATED"/>
    <property type="match status" value="1"/>
</dbReference>
<gene>
    <name evidence="9" type="ORF">GCM10023156_35590</name>
</gene>
<feature type="transmembrane region" description="Helical" evidence="7">
    <location>
        <begin position="46"/>
        <end position="64"/>
    </location>
</feature>
<evidence type="ECO:0000256" key="3">
    <source>
        <dbReference type="ARBA" id="ARBA00022475"/>
    </source>
</evidence>
<keyword evidence="10" id="KW-1185">Reference proteome</keyword>
<dbReference type="Proteomes" id="UP001500840">
    <property type="component" value="Unassembled WGS sequence"/>
</dbReference>
<dbReference type="Pfam" id="PF02308">
    <property type="entry name" value="MgtC"/>
    <property type="match status" value="1"/>
</dbReference>
<sequence>MHDGTLIDSALIDTVLDGKAGQFLSFDPLELIPRIRSPFSPMEDQLHQIIVVLIAGALGAVVGIEREFADKPAGLRTHMFVCAASAMLVLLGDVVLERFNQGNESNISADPIRMIQAIVVGISFLGAGTIIHHQDNRVEGLTTAASILLTAGIGIAVAVGQLTFAVGVSVMAVLVLIFVGGVERRIQRQVAKRQQRSAESGKVQS</sequence>
<dbReference type="PRINTS" id="PR01837">
    <property type="entry name" value="MGTCSAPBPROT"/>
</dbReference>
<comment type="subcellular location">
    <subcellularLocation>
        <location evidence="1">Cell membrane</location>
        <topology evidence="1">Multi-pass membrane protein</topology>
    </subcellularLocation>
</comment>
<dbReference type="InterPro" id="IPR049177">
    <property type="entry name" value="MgtC_SapB_SrpB_YhiD_N"/>
</dbReference>